<accession>A0AAE3DC40</accession>
<dbReference type="Proteomes" id="UP001198220">
    <property type="component" value="Unassembled WGS sequence"/>
</dbReference>
<name>A0AAE3DC40_9FIRM</name>
<evidence type="ECO:0000313" key="8">
    <source>
        <dbReference type="Proteomes" id="UP001198220"/>
    </source>
</evidence>
<dbReference type="CDD" id="cd17932">
    <property type="entry name" value="DEXQc_UvrD"/>
    <property type="match status" value="1"/>
</dbReference>
<dbReference type="GO" id="GO:0033202">
    <property type="term" value="C:DNA helicase complex"/>
    <property type="evidence" value="ECO:0007669"/>
    <property type="project" value="TreeGrafter"/>
</dbReference>
<dbReference type="PROSITE" id="PS51198">
    <property type="entry name" value="UVRD_HELICASE_ATP_BIND"/>
    <property type="match status" value="1"/>
</dbReference>
<dbReference type="InterPro" id="IPR000212">
    <property type="entry name" value="DNA_helicase_UvrD/REP"/>
</dbReference>
<keyword evidence="8" id="KW-1185">Reference proteome</keyword>
<comment type="caution">
    <text evidence="7">The sequence shown here is derived from an EMBL/GenBank/DDBJ whole genome shotgun (WGS) entry which is preliminary data.</text>
</comment>
<dbReference type="Gene3D" id="3.40.50.300">
    <property type="entry name" value="P-loop containing nucleotide triphosphate hydrolases"/>
    <property type="match status" value="1"/>
</dbReference>
<dbReference type="GO" id="GO:0016787">
    <property type="term" value="F:hydrolase activity"/>
    <property type="evidence" value="ECO:0007669"/>
    <property type="project" value="UniProtKB-UniRule"/>
</dbReference>
<evidence type="ECO:0000256" key="4">
    <source>
        <dbReference type="ARBA" id="ARBA00022840"/>
    </source>
</evidence>
<dbReference type="PANTHER" id="PTHR11070:SF2">
    <property type="entry name" value="ATP-DEPENDENT DNA HELICASE SRS2"/>
    <property type="match status" value="1"/>
</dbReference>
<dbReference type="InterPro" id="IPR014016">
    <property type="entry name" value="UvrD-like_ATP-bd"/>
</dbReference>
<sequence>MFDFGNANDGQRQAISTTEGPVLITAGPGTGKTYTLVQRAIYLIEEQGVKPEEIFIATFTEKAAKELITRITNELTSRNITVNVNEMYVGTFHSLCLRIIKDHLEYTRLKKTTDFWIHLISSIWFLEISTNSERFLELKMLCQRVALGNGRRQSVNFQII</sequence>
<keyword evidence="3 5" id="KW-0347">Helicase</keyword>
<dbReference type="GO" id="GO:0043138">
    <property type="term" value="F:3'-5' DNA helicase activity"/>
    <property type="evidence" value="ECO:0007669"/>
    <property type="project" value="TreeGrafter"/>
</dbReference>
<keyword evidence="1 5" id="KW-0547">Nucleotide-binding</keyword>
<organism evidence="7 8">
    <name type="scientific">Hominiventricola filiformis</name>
    <dbReference type="NCBI Taxonomy" id="2885352"/>
    <lineage>
        <taxon>Bacteria</taxon>
        <taxon>Bacillati</taxon>
        <taxon>Bacillota</taxon>
        <taxon>Clostridia</taxon>
        <taxon>Lachnospirales</taxon>
        <taxon>Lachnospiraceae</taxon>
        <taxon>Hominiventricola</taxon>
    </lineage>
</organism>
<reference evidence="7 8" key="1">
    <citation type="submission" date="2021-10" db="EMBL/GenBank/DDBJ databases">
        <title>Anaerobic single-cell dispensing facilitates the cultivation of human gut bacteria.</title>
        <authorList>
            <person name="Afrizal A."/>
        </authorList>
    </citation>
    <scope>NUCLEOTIDE SEQUENCE [LARGE SCALE GENOMIC DNA]</scope>
    <source>
        <strain evidence="7 8">CLA-AA-H276</strain>
    </source>
</reference>
<dbReference type="PANTHER" id="PTHR11070">
    <property type="entry name" value="UVRD / RECB / PCRA DNA HELICASE FAMILY MEMBER"/>
    <property type="match status" value="1"/>
</dbReference>
<feature type="domain" description="UvrD-like helicase ATP-binding" evidence="6">
    <location>
        <begin position="5"/>
        <end position="160"/>
    </location>
</feature>
<evidence type="ECO:0000313" key="7">
    <source>
        <dbReference type="EMBL" id="MCC2126049.1"/>
    </source>
</evidence>
<evidence type="ECO:0000256" key="2">
    <source>
        <dbReference type="ARBA" id="ARBA00022801"/>
    </source>
</evidence>
<dbReference type="RefSeq" id="WP_308459226.1">
    <property type="nucleotide sequence ID" value="NZ_JAJEPS010000006.1"/>
</dbReference>
<evidence type="ECO:0000256" key="1">
    <source>
        <dbReference type="ARBA" id="ARBA00022741"/>
    </source>
</evidence>
<dbReference type="GO" id="GO:0000725">
    <property type="term" value="P:recombinational repair"/>
    <property type="evidence" value="ECO:0007669"/>
    <property type="project" value="TreeGrafter"/>
</dbReference>
<dbReference type="GO" id="GO:0003677">
    <property type="term" value="F:DNA binding"/>
    <property type="evidence" value="ECO:0007669"/>
    <property type="project" value="InterPro"/>
</dbReference>
<dbReference type="AlphaFoldDB" id="A0AAE3DC40"/>
<evidence type="ECO:0000259" key="6">
    <source>
        <dbReference type="PROSITE" id="PS51198"/>
    </source>
</evidence>
<keyword evidence="4 5" id="KW-0067">ATP-binding</keyword>
<dbReference type="InterPro" id="IPR027417">
    <property type="entry name" value="P-loop_NTPase"/>
</dbReference>
<evidence type="ECO:0000256" key="5">
    <source>
        <dbReference type="PROSITE-ProRule" id="PRU00560"/>
    </source>
</evidence>
<dbReference type="Pfam" id="PF00580">
    <property type="entry name" value="UvrD-helicase"/>
    <property type="match status" value="1"/>
</dbReference>
<proteinExistence type="predicted"/>
<protein>
    <submittedName>
        <fullName evidence="7">UvrD-helicase domain-containing protein</fullName>
    </submittedName>
</protein>
<feature type="binding site" evidence="5">
    <location>
        <begin position="26"/>
        <end position="33"/>
    </location>
    <ligand>
        <name>ATP</name>
        <dbReference type="ChEBI" id="CHEBI:30616"/>
    </ligand>
</feature>
<dbReference type="EMBL" id="JAJEPS010000006">
    <property type="protein sequence ID" value="MCC2126049.1"/>
    <property type="molecule type" value="Genomic_DNA"/>
</dbReference>
<gene>
    <name evidence="7" type="ORF">LKD36_07645</name>
</gene>
<dbReference type="SUPFAM" id="SSF52540">
    <property type="entry name" value="P-loop containing nucleoside triphosphate hydrolases"/>
    <property type="match status" value="1"/>
</dbReference>
<dbReference type="GO" id="GO:0005524">
    <property type="term" value="F:ATP binding"/>
    <property type="evidence" value="ECO:0007669"/>
    <property type="project" value="UniProtKB-UniRule"/>
</dbReference>
<evidence type="ECO:0000256" key="3">
    <source>
        <dbReference type="ARBA" id="ARBA00022806"/>
    </source>
</evidence>
<dbReference type="GO" id="GO:0005829">
    <property type="term" value="C:cytosol"/>
    <property type="evidence" value="ECO:0007669"/>
    <property type="project" value="TreeGrafter"/>
</dbReference>
<keyword evidence="2 5" id="KW-0378">Hydrolase</keyword>